<dbReference type="PANTHER" id="PTHR44688:SF16">
    <property type="entry name" value="DNA-BINDING TRANSCRIPTIONAL ACTIVATOR DEVR_DOSR"/>
    <property type="match status" value="1"/>
</dbReference>
<evidence type="ECO:0000256" key="3">
    <source>
        <dbReference type="ARBA" id="ARBA00023163"/>
    </source>
</evidence>
<reference evidence="6" key="1">
    <citation type="journal article" date="2019" name="Int. J. Syst. Evol. Microbiol.">
        <title>The Global Catalogue of Microorganisms (GCM) 10K type strain sequencing project: providing services to taxonomists for standard genome sequencing and annotation.</title>
        <authorList>
            <consortium name="The Broad Institute Genomics Platform"/>
            <consortium name="The Broad Institute Genome Sequencing Center for Infectious Disease"/>
            <person name="Wu L."/>
            <person name="Ma J."/>
        </authorList>
    </citation>
    <scope>NUCLEOTIDE SEQUENCE [LARGE SCALE GENOMIC DNA]</scope>
    <source>
        <strain evidence="6">CGMCC 4.7683</strain>
    </source>
</reference>
<evidence type="ECO:0000256" key="2">
    <source>
        <dbReference type="ARBA" id="ARBA00023125"/>
    </source>
</evidence>
<dbReference type="InterPro" id="IPR036388">
    <property type="entry name" value="WH-like_DNA-bd_sf"/>
</dbReference>
<dbReference type="Gene3D" id="1.10.10.10">
    <property type="entry name" value="Winged helix-like DNA-binding domain superfamily/Winged helix DNA-binding domain"/>
    <property type="match status" value="1"/>
</dbReference>
<keyword evidence="6" id="KW-1185">Reference proteome</keyword>
<protein>
    <recommendedName>
        <fullName evidence="4">HTH luxR-type domain-containing protein</fullName>
    </recommendedName>
</protein>
<keyword evidence="2" id="KW-0238">DNA-binding</keyword>
<dbReference type="InterPro" id="IPR016032">
    <property type="entry name" value="Sig_transdc_resp-reg_C-effctor"/>
</dbReference>
<evidence type="ECO:0000259" key="4">
    <source>
        <dbReference type="PROSITE" id="PS50043"/>
    </source>
</evidence>
<dbReference type="InterPro" id="IPR000792">
    <property type="entry name" value="Tscrpt_reg_LuxR_C"/>
</dbReference>
<name>A0ABQ3MDY9_9PSEU</name>
<proteinExistence type="predicted"/>
<evidence type="ECO:0000313" key="5">
    <source>
        <dbReference type="EMBL" id="GHH38251.1"/>
    </source>
</evidence>
<sequence length="420" mass="44859">MIGTETNRHLVQAHAVEVPAQAESPETPKVAVHHDCHAAEAMAVGMRGLDRPLATRLADRALTTAPCRDDLRCVWRAMSVLLIARALPAVDAHCARLARTTHPAGPATDLMWPLLRAQIARLAGDLDGARTALENLVGPGIPRSIHHVALAWQLETLVRAGEVEKAKESARKNDLDGLIARSTVHHPLLLAARGTVRLAEGRGQGALSDFLACGNVPAFEHMAFPAVLHWRAMAAFAAVGCGRPDLANSLADDEHRTAKHYGTPAGLGYALYVKAMVADRGDSLALLSDAIHLLEVAGARVELAAVRLEFGRALMAAGEVARAAGQLSRAAELSRQIGDRRTTDEIGLELRKVSDTPAREALSPQEHRIAGMARAGLSNKEIAARAGVAVRTVEFHLSSVYRKLKVSGRKQLLSPGITID</sequence>
<organism evidence="5 6">
    <name type="scientific">Amycolatopsis oliviviridis</name>
    <dbReference type="NCBI Taxonomy" id="1471590"/>
    <lineage>
        <taxon>Bacteria</taxon>
        <taxon>Bacillati</taxon>
        <taxon>Actinomycetota</taxon>
        <taxon>Actinomycetes</taxon>
        <taxon>Pseudonocardiales</taxon>
        <taxon>Pseudonocardiaceae</taxon>
        <taxon>Amycolatopsis</taxon>
    </lineage>
</organism>
<comment type="caution">
    <text evidence="5">The sequence shown here is derived from an EMBL/GenBank/DDBJ whole genome shotgun (WGS) entry which is preliminary data.</text>
</comment>
<dbReference type="CDD" id="cd06170">
    <property type="entry name" value="LuxR_C_like"/>
    <property type="match status" value="1"/>
</dbReference>
<dbReference type="PROSITE" id="PS50043">
    <property type="entry name" value="HTH_LUXR_2"/>
    <property type="match status" value="1"/>
</dbReference>
<keyword evidence="3" id="KW-0804">Transcription</keyword>
<evidence type="ECO:0000313" key="6">
    <source>
        <dbReference type="Proteomes" id="UP000635387"/>
    </source>
</evidence>
<dbReference type="Pfam" id="PF00196">
    <property type="entry name" value="GerE"/>
    <property type="match status" value="1"/>
</dbReference>
<accession>A0ABQ3MDY9</accession>
<evidence type="ECO:0000256" key="1">
    <source>
        <dbReference type="ARBA" id="ARBA00023015"/>
    </source>
</evidence>
<dbReference type="SMART" id="SM00421">
    <property type="entry name" value="HTH_LUXR"/>
    <property type="match status" value="1"/>
</dbReference>
<keyword evidence="1" id="KW-0805">Transcription regulation</keyword>
<gene>
    <name evidence="5" type="ORF">GCM10017790_83740</name>
</gene>
<dbReference type="SUPFAM" id="SSF46894">
    <property type="entry name" value="C-terminal effector domain of the bipartite response regulators"/>
    <property type="match status" value="1"/>
</dbReference>
<dbReference type="PRINTS" id="PR00038">
    <property type="entry name" value="HTHLUXR"/>
</dbReference>
<feature type="domain" description="HTH luxR-type" evidence="4">
    <location>
        <begin position="355"/>
        <end position="420"/>
    </location>
</feature>
<dbReference type="EMBL" id="BNAY01000017">
    <property type="protein sequence ID" value="GHH38251.1"/>
    <property type="molecule type" value="Genomic_DNA"/>
</dbReference>
<dbReference type="Proteomes" id="UP000635387">
    <property type="component" value="Unassembled WGS sequence"/>
</dbReference>
<dbReference type="PANTHER" id="PTHR44688">
    <property type="entry name" value="DNA-BINDING TRANSCRIPTIONAL ACTIVATOR DEVR_DOSR"/>
    <property type="match status" value="1"/>
</dbReference>